<dbReference type="InterPro" id="IPR051397">
    <property type="entry name" value="Zn-ADH-like_protein"/>
</dbReference>
<evidence type="ECO:0000313" key="1">
    <source>
        <dbReference type="EMBL" id="ORA73531.1"/>
    </source>
</evidence>
<accession>A0A1X0DM98</accession>
<dbReference type="InterPro" id="IPR020843">
    <property type="entry name" value="ER"/>
</dbReference>
<dbReference type="RefSeq" id="WP_083029103.1">
    <property type="nucleotide sequence ID" value="NZ_AP022618.1"/>
</dbReference>
<keyword evidence="2" id="KW-1185">Reference proteome</keyword>
<organism evidence="1 2">
    <name type="scientific">Mycolicibacterium insubricum</name>
    <dbReference type="NCBI Taxonomy" id="444597"/>
    <lineage>
        <taxon>Bacteria</taxon>
        <taxon>Bacillati</taxon>
        <taxon>Actinomycetota</taxon>
        <taxon>Actinomycetes</taxon>
        <taxon>Mycobacteriales</taxon>
        <taxon>Mycobacteriaceae</taxon>
        <taxon>Mycolicibacterium</taxon>
    </lineage>
</organism>
<dbReference type="InterPro" id="IPR013149">
    <property type="entry name" value="ADH-like_C"/>
</dbReference>
<dbReference type="InterPro" id="IPR036291">
    <property type="entry name" value="NAD(P)-bd_dom_sf"/>
</dbReference>
<dbReference type="SUPFAM" id="SSF50129">
    <property type="entry name" value="GroES-like"/>
    <property type="match status" value="1"/>
</dbReference>
<dbReference type="PANTHER" id="PTHR43677">
    <property type="entry name" value="SHORT-CHAIN DEHYDROGENASE/REDUCTASE"/>
    <property type="match status" value="1"/>
</dbReference>
<reference evidence="1 2" key="1">
    <citation type="submission" date="2016-12" db="EMBL/GenBank/DDBJ databases">
        <title>The new phylogeny of genus Mycobacterium.</title>
        <authorList>
            <person name="Tortoli E."/>
            <person name="Trovato A."/>
            <person name="Cirillo D.M."/>
        </authorList>
    </citation>
    <scope>NUCLEOTIDE SEQUENCE [LARGE SCALE GENOMIC DNA]</scope>
    <source>
        <strain evidence="1 2">DSM 45130</strain>
    </source>
</reference>
<dbReference type="Pfam" id="PF00107">
    <property type="entry name" value="ADH_zinc_N"/>
    <property type="match status" value="1"/>
</dbReference>
<gene>
    <name evidence="1" type="ORF">BST26_01730</name>
</gene>
<name>A0A1X0DM98_9MYCO</name>
<dbReference type="Gene3D" id="3.40.50.720">
    <property type="entry name" value="NAD(P)-binding Rossmann-like Domain"/>
    <property type="match status" value="1"/>
</dbReference>
<comment type="caution">
    <text evidence="1">The sequence shown here is derived from an EMBL/GenBank/DDBJ whole genome shotgun (WGS) entry which is preliminary data.</text>
</comment>
<proteinExistence type="predicted"/>
<dbReference type="PANTHER" id="PTHR43677:SF11">
    <property type="entry name" value="ZINC-CONTAINING ALCOHOL DEHYDROGENASE"/>
    <property type="match status" value="1"/>
</dbReference>
<dbReference type="STRING" id="444597.BST26_01730"/>
<dbReference type="AlphaFoldDB" id="A0A1X0DM98"/>
<dbReference type="Gene3D" id="3.90.180.10">
    <property type="entry name" value="Medium-chain alcohol dehydrogenases, catalytic domain"/>
    <property type="match status" value="1"/>
</dbReference>
<dbReference type="OrthoDB" id="9787435at2"/>
<sequence length="322" mass="33618">MKAAVVDTFGTPRYTDFPDPIPTGRTEVATVVAAAIKNLDRGLVAGTHYGSAGLALPFVAGIDGIARLDDGRLVYANATQPYGLMAERTLVDPELAADVPADIDPALAAAVPNAGLSAWFSLEYAASVRPGQTVVVLGATGVTGSVAVQLAKARFGAGRVVAVGRNRERLDRLRTAGADQSIVLDGDAGEHLVELHREYPIDVVLDYLWGAPAEQLLAVLGNAGLTASYHRTRFVQIGSMAGPTITLPAGILRSAGVELIGTGLGSVPQEGLARVRTELLPELFTLAADGRLHIDTQAHPLREVAEVWADGEPSGTRTVLVP</sequence>
<dbReference type="SMART" id="SM00829">
    <property type="entry name" value="PKS_ER"/>
    <property type="match status" value="1"/>
</dbReference>
<dbReference type="EMBL" id="MVHS01000003">
    <property type="protein sequence ID" value="ORA73531.1"/>
    <property type="molecule type" value="Genomic_DNA"/>
</dbReference>
<dbReference type="GO" id="GO:0016491">
    <property type="term" value="F:oxidoreductase activity"/>
    <property type="evidence" value="ECO:0007669"/>
    <property type="project" value="InterPro"/>
</dbReference>
<protein>
    <submittedName>
        <fullName evidence="1">Alcohol dehydrogenase</fullName>
    </submittedName>
</protein>
<dbReference type="Proteomes" id="UP000192801">
    <property type="component" value="Unassembled WGS sequence"/>
</dbReference>
<dbReference type="InterPro" id="IPR011032">
    <property type="entry name" value="GroES-like_sf"/>
</dbReference>
<dbReference type="SUPFAM" id="SSF51735">
    <property type="entry name" value="NAD(P)-binding Rossmann-fold domains"/>
    <property type="match status" value="1"/>
</dbReference>
<evidence type="ECO:0000313" key="2">
    <source>
        <dbReference type="Proteomes" id="UP000192801"/>
    </source>
</evidence>